<dbReference type="GO" id="GO:0005829">
    <property type="term" value="C:cytosol"/>
    <property type="evidence" value="ECO:0007669"/>
    <property type="project" value="TreeGrafter"/>
</dbReference>
<dbReference type="Gene3D" id="1.10.10.10">
    <property type="entry name" value="Winged helix-like DNA-binding domain superfamily/Winged helix DNA-binding domain"/>
    <property type="match status" value="1"/>
</dbReference>
<organism evidence="3 4">
    <name type="scientific">Mycolicibacterium chubuense (strain NBB4)</name>
    <name type="common">Mycobacterium chubuense</name>
    <dbReference type="NCBI Taxonomy" id="710421"/>
    <lineage>
        <taxon>Bacteria</taxon>
        <taxon>Bacillati</taxon>
        <taxon>Actinomycetota</taxon>
        <taxon>Actinomycetes</taxon>
        <taxon>Mycobacteriales</taxon>
        <taxon>Mycobacteriaceae</taxon>
        <taxon>Mycolicibacterium</taxon>
    </lineage>
</organism>
<accession>I4BFJ9</accession>
<dbReference type="InterPro" id="IPR018490">
    <property type="entry name" value="cNMP-bd_dom_sf"/>
</dbReference>
<dbReference type="EMBL" id="CP003053">
    <property type="protein sequence ID" value="AFM16056.1"/>
    <property type="molecule type" value="Genomic_DNA"/>
</dbReference>
<evidence type="ECO:0000256" key="1">
    <source>
        <dbReference type="SAM" id="MobiDB-lite"/>
    </source>
</evidence>
<dbReference type="KEGG" id="mcb:Mycch_1248"/>
<evidence type="ECO:0000313" key="3">
    <source>
        <dbReference type="EMBL" id="AFM16056.1"/>
    </source>
</evidence>
<dbReference type="PROSITE" id="PS50042">
    <property type="entry name" value="CNMP_BINDING_3"/>
    <property type="match status" value="1"/>
</dbReference>
<dbReference type="InterPro" id="IPR014710">
    <property type="entry name" value="RmlC-like_jellyroll"/>
</dbReference>
<dbReference type="RefSeq" id="WP_014814539.1">
    <property type="nucleotide sequence ID" value="NC_018027.1"/>
</dbReference>
<dbReference type="InterPro" id="IPR036390">
    <property type="entry name" value="WH_DNA-bd_sf"/>
</dbReference>
<dbReference type="PATRIC" id="fig|710421.3.peg.1257"/>
<dbReference type="CDD" id="cd00038">
    <property type="entry name" value="CAP_ED"/>
    <property type="match status" value="1"/>
</dbReference>
<proteinExistence type="predicted"/>
<feature type="region of interest" description="Disordered" evidence="1">
    <location>
        <begin position="212"/>
        <end position="233"/>
    </location>
</feature>
<feature type="domain" description="Cyclic nucleotide-binding" evidence="2">
    <location>
        <begin position="12"/>
        <end position="118"/>
    </location>
</feature>
<dbReference type="SMART" id="SM00100">
    <property type="entry name" value="cNMP"/>
    <property type="match status" value="1"/>
</dbReference>
<dbReference type="InterPro" id="IPR000595">
    <property type="entry name" value="cNMP-bd_dom"/>
</dbReference>
<dbReference type="PANTHER" id="PTHR24567">
    <property type="entry name" value="CRP FAMILY TRANSCRIPTIONAL REGULATORY PROTEIN"/>
    <property type="match status" value="1"/>
</dbReference>
<dbReference type="Proteomes" id="UP000006057">
    <property type="component" value="Chromosome"/>
</dbReference>
<dbReference type="Pfam" id="PF00027">
    <property type="entry name" value="cNMP_binding"/>
    <property type="match status" value="1"/>
</dbReference>
<name>I4BFJ9_MYCCN</name>
<dbReference type="SUPFAM" id="SSF46785">
    <property type="entry name" value="Winged helix' DNA-binding domain"/>
    <property type="match status" value="1"/>
</dbReference>
<gene>
    <name evidence="3" type="ordered locus">Mycch_1248</name>
</gene>
<evidence type="ECO:0000313" key="4">
    <source>
        <dbReference type="Proteomes" id="UP000006057"/>
    </source>
</evidence>
<dbReference type="PANTHER" id="PTHR24567:SF74">
    <property type="entry name" value="HTH-TYPE TRANSCRIPTIONAL REGULATOR ARCR"/>
    <property type="match status" value="1"/>
</dbReference>
<dbReference type="InterPro" id="IPR050397">
    <property type="entry name" value="Env_Response_Regulators"/>
</dbReference>
<protein>
    <submittedName>
        <fullName evidence="3">cAMP-binding protein</fullName>
    </submittedName>
</protein>
<dbReference type="OrthoDB" id="892842at2"/>
<dbReference type="Gene3D" id="2.60.120.10">
    <property type="entry name" value="Jelly Rolls"/>
    <property type="match status" value="1"/>
</dbReference>
<evidence type="ECO:0000259" key="2">
    <source>
        <dbReference type="PROSITE" id="PS50042"/>
    </source>
</evidence>
<dbReference type="SUPFAM" id="SSF51206">
    <property type="entry name" value="cAMP-binding domain-like"/>
    <property type="match status" value="1"/>
</dbReference>
<dbReference type="eggNOG" id="COG0664">
    <property type="taxonomic scope" value="Bacteria"/>
</dbReference>
<keyword evidence="4" id="KW-1185">Reference proteome</keyword>
<dbReference type="STRING" id="710421.Mycch_1248"/>
<reference evidence="3 4" key="1">
    <citation type="submission" date="2012-06" db="EMBL/GenBank/DDBJ databases">
        <title>Complete sequence of chromosome of Mycobacterium chubuense NBB4.</title>
        <authorList>
            <consortium name="US DOE Joint Genome Institute"/>
            <person name="Lucas S."/>
            <person name="Han J."/>
            <person name="Lapidus A."/>
            <person name="Cheng J.-F."/>
            <person name="Goodwin L."/>
            <person name="Pitluck S."/>
            <person name="Peters L."/>
            <person name="Mikhailova N."/>
            <person name="Teshima H."/>
            <person name="Detter J.C."/>
            <person name="Han C."/>
            <person name="Tapia R."/>
            <person name="Land M."/>
            <person name="Hauser L."/>
            <person name="Kyrpides N."/>
            <person name="Ivanova N."/>
            <person name="Pagani I."/>
            <person name="Mattes T."/>
            <person name="Holmes A."/>
            <person name="Rutledge P."/>
            <person name="Paulsen I."/>
            <person name="Coleman N."/>
            <person name="Woyke T."/>
        </authorList>
    </citation>
    <scope>NUCLEOTIDE SEQUENCE [LARGE SCALE GENOMIC DNA]</scope>
    <source>
        <strain evidence="3 4">NBB4</strain>
    </source>
</reference>
<dbReference type="AlphaFoldDB" id="I4BFJ9"/>
<dbReference type="InterPro" id="IPR036388">
    <property type="entry name" value="WH-like_DNA-bd_sf"/>
</dbReference>
<sequence>MTVAVREETAGDALADVTFGTLATIFCEGDPGDRMFVIHSGHVRLSRRGYDDRELLLAVLGPGDVLGELAVFDPGPRTSTATALTPVTATEVTRSALRALIAARPALGWHLLQRLARRVDTVEEQLVDFVSTDVAGRIARQLVSLASRFDAGDDGTVHLGYSLLPEDLTQLAGAGHTSGRDALGEFVARGWIAVYDNEVVIRDLAALRRCSEREDRELPGGEEHDEREAADVA</sequence>
<dbReference type="HOGENOM" id="CLU_075053_3_4_11"/>
<dbReference type="GO" id="GO:0003700">
    <property type="term" value="F:DNA-binding transcription factor activity"/>
    <property type="evidence" value="ECO:0007669"/>
    <property type="project" value="TreeGrafter"/>
</dbReference>